<proteinExistence type="predicted"/>
<reference evidence="2" key="1">
    <citation type="submission" date="2017-10" db="EMBL/GenBank/DDBJ databases">
        <title>Completed PacBio SMRT sequence of Methylosinus trichosporium OB3b reveals presence of a third large plasmid.</title>
        <authorList>
            <person name="Charles T.C."/>
            <person name="Lynch M.D.J."/>
            <person name="Heil J.R."/>
            <person name="Cheng J."/>
        </authorList>
    </citation>
    <scope>NUCLEOTIDE SEQUENCE [LARGE SCALE GENOMIC DNA]</scope>
    <source>
        <strain evidence="2">OB3b</strain>
    </source>
</reference>
<dbReference type="KEGG" id="mtw:CQW49_07515"/>
<evidence type="ECO:0000313" key="2">
    <source>
        <dbReference type="Proteomes" id="UP000230709"/>
    </source>
</evidence>
<protein>
    <submittedName>
        <fullName evidence="1">Uncharacterized protein</fullName>
    </submittedName>
</protein>
<name>A0A2D2CYE8_METT3</name>
<dbReference type="Proteomes" id="UP000230709">
    <property type="component" value="Chromosome"/>
</dbReference>
<organism evidence="1 2">
    <name type="scientific">Methylosinus trichosporium (strain ATCC 35070 / NCIMB 11131 / UNIQEM 75 / OB3b)</name>
    <dbReference type="NCBI Taxonomy" id="595536"/>
    <lineage>
        <taxon>Bacteria</taxon>
        <taxon>Pseudomonadati</taxon>
        <taxon>Pseudomonadota</taxon>
        <taxon>Alphaproteobacteria</taxon>
        <taxon>Hyphomicrobiales</taxon>
        <taxon>Methylocystaceae</taxon>
        <taxon>Methylosinus</taxon>
    </lineage>
</organism>
<evidence type="ECO:0000313" key="1">
    <source>
        <dbReference type="EMBL" id="ATQ67757.1"/>
    </source>
</evidence>
<dbReference type="AlphaFoldDB" id="A0A2D2CYE8"/>
<dbReference type="STRING" id="595536.GCA_000178815_03649"/>
<dbReference type="EMBL" id="CP023737">
    <property type="protein sequence ID" value="ATQ67757.1"/>
    <property type="molecule type" value="Genomic_DNA"/>
</dbReference>
<accession>A0A2D2CYE8</accession>
<keyword evidence="2" id="KW-1185">Reference proteome</keyword>
<sequence length="64" mass="6653">MAVDRLLHPISRAVSVELSVWRGGESETIVLALPRENALGLAEALANVAGGHVPHSAVKRGSGE</sequence>
<gene>
    <name evidence="1" type="ORF">CQW49_07515</name>
</gene>